<organism evidence="1 2">
    <name type="scientific">Phlebia brevispora</name>
    <dbReference type="NCBI Taxonomy" id="194682"/>
    <lineage>
        <taxon>Eukaryota</taxon>
        <taxon>Fungi</taxon>
        <taxon>Dikarya</taxon>
        <taxon>Basidiomycota</taxon>
        <taxon>Agaricomycotina</taxon>
        <taxon>Agaricomycetes</taxon>
        <taxon>Polyporales</taxon>
        <taxon>Meruliaceae</taxon>
        <taxon>Phlebia</taxon>
    </lineage>
</organism>
<protein>
    <submittedName>
        <fullName evidence="1">Uncharacterized protein</fullName>
    </submittedName>
</protein>
<reference evidence="1" key="1">
    <citation type="submission" date="2022-07" db="EMBL/GenBank/DDBJ databases">
        <title>Genome Sequence of Phlebia brevispora.</title>
        <authorList>
            <person name="Buettner E."/>
        </authorList>
    </citation>
    <scope>NUCLEOTIDE SEQUENCE</scope>
    <source>
        <strain evidence="1">MPL23</strain>
    </source>
</reference>
<dbReference type="Proteomes" id="UP001148662">
    <property type="component" value="Unassembled WGS sequence"/>
</dbReference>
<accession>A0ACC1SHE6</accession>
<evidence type="ECO:0000313" key="1">
    <source>
        <dbReference type="EMBL" id="KAJ3539614.1"/>
    </source>
</evidence>
<name>A0ACC1SHE6_9APHY</name>
<sequence>MTASDGWEKVEDETVPADVAKMRRHLSEVFSSVKLPCGRTLPNRLVKVSLYEHLAELGGGPPNLNHLGLYSRWAHGNWGMILTGNVQVMGDHLDLGRDIVVPEELTEETVEPFIKLAAAIRQHQSADEPIKTDGRTLAIMQLSHAGGQSPNFLGGRRPFVPPFAPSAVPLDFRPHEGAGLGLILSNTLSSFMHHVMFLTPQEMSKRTIDMVVDAFVRGAQLAARSGFDGIELHGGHGYLIAEFISLKTNLRTDEFSATSHPLHFLWRIVSAIRAPGVVPPDFVVGVKLNAADYIDGSSPASAEGTAKSDNTDDEQRVLSHVREIASWKMVDFIEVSGGSYENPKFVNSSASSRRQALFSRFSRRALAELEKDHAKERPLVLLTGGLTTSELFASALQERHADLLGVGRLSILYPELPRLLKEATSTGEAGFLNTLEHTYLAAGKKPWDVAPDLRKMPAHTRAERALTGFISSSWARIPPTVRPQFPKLIGAGVEMAWYNVVMRNIATGAADADVGDGLGATVRMWMYIAPGSSWDWTMWAGLIAVALLITYVF</sequence>
<proteinExistence type="predicted"/>
<evidence type="ECO:0000313" key="2">
    <source>
        <dbReference type="Proteomes" id="UP001148662"/>
    </source>
</evidence>
<keyword evidence="2" id="KW-1185">Reference proteome</keyword>
<comment type="caution">
    <text evidence="1">The sequence shown here is derived from an EMBL/GenBank/DDBJ whole genome shotgun (WGS) entry which is preliminary data.</text>
</comment>
<dbReference type="EMBL" id="JANHOG010001291">
    <property type="protein sequence ID" value="KAJ3539614.1"/>
    <property type="molecule type" value="Genomic_DNA"/>
</dbReference>
<gene>
    <name evidence="1" type="ORF">NM688_g6339</name>
</gene>